<organism evidence="2 3">
    <name type="scientific">Candidatus Collierbacteria bacterium GW2011_GWC2_43_12</name>
    <dbReference type="NCBI Taxonomy" id="1618390"/>
    <lineage>
        <taxon>Bacteria</taxon>
        <taxon>Candidatus Collieribacteriota</taxon>
    </lineage>
</organism>
<dbReference type="NCBIfam" id="TIGR01730">
    <property type="entry name" value="RND_mfp"/>
    <property type="match status" value="1"/>
</dbReference>
<comment type="similarity">
    <text evidence="1">Belongs to the membrane fusion protein (MFP) (TC 8.A.1) family.</text>
</comment>
<comment type="caution">
    <text evidence="2">The sequence shown here is derived from an EMBL/GenBank/DDBJ whole genome shotgun (WGS) entry which is preliminary data.</text>
</comment>
<dbReference type="GO" id="GO:1990281">
    <property type="term" value="C:efflux pump complex"/>
    <property type="evidence" value="ECO:0007669"/>
    <property type="project" value="TreeGrafter"/>
</dbReference>
<evidence type="ECO:0000313" key="2">
    <source>
        <dbReference type="EMBL" id="KKS94039.1"/>
    </source>
</evidence>
<dbReference type="Proteomes" id="UP000033980">
    <property type="component" value="Unassembled WGS sequence"/>
</dbReference>
<dbReference type="Gene3D" id="2.40.50.100">
    <property type="match status" value="1"/>
</dbReference>
<name>A0A0G1D8Q0_9BACT</name>
<dbReference type="InterPro" id="IPR006143">
    <property type="entry name" value="RND_pump_MFP"/>
</dbReference>
<protein>
    <submittedName>
        <fullName evidence="2">Efflux transporter, RND family, MFP subunit</fullName>
    </submittedName>
</protein>
<dbReference type="PANTHER" id="PTHR30469:SF33">
    <property type="entry name" value="SLR1207 PROTEIN"/>
    <property type="match status" value="1"/>
</dbReference>
<reference evidence="2 3" key="1">
    <citation type="journal article" date="2015" name="Nature">
        <title>rRNA introns, odd ribosomes, and small enigmatic genomes across a large radiation of phyla.</title>
        <authorList>
            <person name="Brown C.T."/>
            <person name="Hug L.A."/>
            <person name="Thomas B.C."/>
            <person name="Sharon I."/>
            <person name="Castelle C.J."/>
            <person name="Singh A."/>
            <person name="Wilkins M.J."/>
            <person name="Williams K.H."/>
            <person name="Banfield J.F."/>
        </authorList>
    </citation>
    <scope>NUCLEOTIDE SEQUENCE [LARGE SCALE GENOMIC DNA]</scope>
</reference>
<dbReference type="Gene3D" id="2.40.30.170">
    <property type="match status" value="1"/>
</dbReference>
<dbReference type="PANTHER" id="PTHR30469">
    <property type="entry name" value="MULTIDRUG RESISTANCE PROTEIN MDTA"/>
    <property type="match status" value="1"/>
</dbReference>
<sequence>MKVLKRFWWIFLLGILAGGGFLIWRNAKAQEIKTNSYLVKKQDLVESLSLSGEVDALEKAELKFQTSGLLTWVGVKEGDYVKKYQAIASLDRRELQNSMNQYLNSYMKERWEFEQGVDDNKNWQTVGMTDAARDTVKRTLDKNQFDLNNSVLAFEARNLALKFATLTTPFEGIITKIDVPQPGSNVTPSTAVFSLVNPKTLYFSATADQTEVVNFEVGKTGKVVLESFPEQELLATIERVSFSPKEGESGTVYEIEMSVEMENMKDRLKLGMTGDSNFTLRELKNVLAIPEAYISEKSGKKYVTKIMGDRREATEVTIGENIDGQVEIKSGINEGDTLYNQP</sequence>
<dbReference type="EMBL" id="LCFK01000015">
    <property type="protein sequence ID" value="KKS94039.1"/>
    <property type="molecule type" value="Genomic_DNA"/>
</dbReference>
<dbReference type="SUPFAM" id="SSF111369">
    <property type="entry name" value="HlyD-like secretion proteins"/>
    <property type="match status" value="1"/>
</dbReference>
<proteinExistence type="inferred from homology"/>
<accession>A0A0G1D8Q0</accession>
<dbReference type="Gene3D" id="2.40.420.20">
    <property type="match status" value="1"/>
</dbReference>
<dbReference type="GO" id="GO:0015562">
    <property type="term" value="F:efflux transmembrane transporter activity"/>
    <property type="evidence" value="ECO:0007669"/>
    <property type="project" value="TreeGrafter"/>
</dbReference>
<evidence type="ECO:0000313" key="3">
    <source>
        <dbReference type="Proteomes" id="UP000033980"/>
    </source>
</evidence>
<dbReference type="AlphaFoldDB" id="A0A0G1D8Q0"/>
<gene>
    <name evidence="2" type="ORF">UV68_C0015G0005</name>
</gene>
<evidence type="ECO:0000256" key="1">
    <source>
        <dbReference type="ARBA" id="ARBA00009477"/>
    </source>
</evidence>